<feature type="compositionally biased region" description="Basic residues" evidence="1">
    <location>
        <begin position="268"/>
        <end position="294"/>
    </location>
</feature>
<protein>
    <submittedName>
        <fullName evidence="2">Uncharacterized protein</fullName>
    </submittedName>
</protein>
<evidence type="ECO:0000313" key="3">
    <source>
        <dbReference type="Proteomes" id="UP000031668"/>
    </source>
</evidence>
<reference evidence="2 3" key="1">
    <citation type="journal article" date="2014" name="Genome Biol. Evol.">
        <title>The genome of the myxosporean Thelohanellus kitauei shows adaptations to nutrient acquisition within its fish host.</title>
        <authorList>
            <person name="Yang Y."/>
            <person name="Xiong J."/>
            <person name="Zhou Z."/>
            <person name="Huo F."/>
            <person name="Miao W."/>
            <person name="Ran C."/>
            <person name="Liu Y."/>
            <person name="Zhang J."/>
            <person name="Feng J."/>
            <person name="Wang M."/>
            <person name="Wang M."/>
            <person name="Wang L."/>
            <person name="Yao B."/>
        </authorList>
    </citation>
    <scope>NUCLEOTIDE SEQUENCE [LARGE SCALE GENOMIC DNA]</scope>
    <source>
        <strain evidence="2">Wuqing</strain>
    </source>
</reference>
<sequence>MSVFESESDSDVNVLSTSQDKILVKAEIRRVNKDPTQPQYEIARGTINIKYTESLPTADSDGSVKILPFDSDIKSEPMESTITPFIPIKGQLRYRVIKKPSDESSRIEYEVIPFDSEPTHESEESQQIPSMFKSESDVSSDSYGNYWTNIKSEPTDEPSSEFNTDTSTFPNTHRIYPPTDTKSPTLQTDMDTSSQSTKYDGFDSASQISFQQPRRAYKPRKKKSAQTALERLEETASARKSDKETSSQSIENDGNSIKSQSSSEPSLRVKKSVAKKLAPKRVTKKTAKALSKRKATVDTSSSPTIHDEREIVTRPAAMSSDGADTSERKLTEEEIAAAAELERVFIFVRLI</sequence>
<evidence type="ECO:0000313" key="2">
    <source>
        <dbReference type="EMBL" id="KII73609.1"/>
    </source>
</evidence>
<dbReference type="EMBL" id="JWZT01000752">
    <property type="protein sequence ID" value="KII73609.1"/>
    <property type="molecule type" value="Genomic_DNA"/>
</dbReference>
<feature type="compositionally biased region" description="Basic and acidic residues" evidence="1">
    <location>
        <begin position="230"/>
        <end position="245"/>
    </location>
</feature>
<feature type="compositionally biased region" description="Polar residues" evidence="1">
    <location>
        <begin position="137"/>
        <end position="152"/>
    </location>
</feature>
<dbReference type="AlphaFoldDB" id="A0A0C2J738"/>
<organism evidence="2 3">
    <name type="scientific">Thelohanellus kitauei</name>
    <name type="common">Myxosporean</name>
    <dbReference type="NCBI Taxonomy" id="669202"/>
    <lineage>
        <taxon>Eukaryota</taxon>
        <taxon>Metazoa</taxon>
        <taxon>Cnidaria</taxon>
        <taxon>Myxozoa</taxon>
        <taxon>Myxosporea</taxon>
        <taxon>Bivalvulida</taxon>
        <taxon>Platysporina</taxon>
        <taxon>Myxobolidae</taxon>
        <taxon>Thelohanellus</taxon>
    </lineage>
</organism>
<accession>A0A0C2J738</accession>
<feature type="region of interest" description="Disordered" evidence="1">
    <location>
        <begin position="114"/>
        <end position="329"/>
    </location>
</feature>
<keyword evidence="3" id="KW-1185">Reference proteome</keyword>
<feature type="compositionally biased region" description="Polar residues" evidence="1">
    <location>
        <begin position="180"/>
        <end position="212"/>
    </location>
</feature>
<dbReference type="Proteomes" id="UP000031668">
    <property type="component" value="Unassembled WGS sequence"/>
</dbReference>
<gene>
    <name evidence="2" type="ORF">RF11_16310</name>
</gene>
<feature type="compositionally biased region" description="Basic residues" evidence="1">
    <location>
        <begin position="215"/>
        <end position="224"/>
    </location>
</feature>
<comment type="caution">
    <text evidence="2">The sequence shown here is derived from an EMBL/GenBank/DDBJ whole genome shotgun (WGS) entry which is preliminary data.</text>
</comment>
<proteinExistence type="predicted"/>
<feature type="compositionally biased region" description="Polar residues" evidence="1">
    <location>
        <begin position="160"/>
        <end position="171"/>
    </location>
</feature>
<evidence type="ECO:0000256" key="1">
    <source>
        <dbReference type="SAM" id="MobiDB-lite"/>
    </source>
</evidence>
<name>A0A0C2J738_THEKT</name>
<feature type="compositionally biased region" description="Polar residues" evidence="1">
    <location>
        <begin position="246"/>
        <end position="265"/>
    </location>
</feature>